<dbReference type="SMART" id="SM00409">
    <property type="entry name" value="IG"/>
    <property type="match status" value="1"/>
</dbReference>
<evidence type="ECO:0000256" key="6">
    <source>
        <dbReference type="ARBA" id="ARBA00023136"/>
    </source>
</evidence>
<dbReference type="Pfam" id="PF07686">
    <property type="entry name" value="V-set"/>
    <property type="match status" value="1"/>
</dbReference>
<keyword evidence="2" id="KW-1003">Cell membrane</keyword>
<dbReference type="GO" id="GO:0009897">
    <property type="term" value="C:external side of plasma membrane"/>
    <property type="evidence" value="ECO:0007669"/>
    <property type="project" value="TreeGrafter"/>
</dbReference>
<evidence type="ECO:0000256" key="11">
    <source>
        <dbReference type="SAM" id="SignalP"/>
    </source>
</evidence>
<dbReference type="InterPro" id="IPR003599">
    <property type="entry name" value="Ig_sub"/>
</dbReference>
<evidence type="ECO:0000256" key="7">
    <source>
        <dbReference type="ARBA" id="ARBA00023157"/>
    </source>
</evidence>
<dbReference type="InterPro" id="IPR013106">
    <property type="entry name" value="Ig_V-set"/>
</dbReference>
<dbReference type="Proteomes" id="UP000005207">
    <property type="component" value="Linkage group LG3"/>
</dbReference>
<dbReference type="InterPro" id="IPR051713">
    <property type="entry name" value="T-cell_Activation_Regulation"/>
</dbReference>
<proteinExistence type="predicted"/>
<dbReference type="GO" id="GO:0042130">
    <property type="term" value="P:negative regulation of T cell proliferation"/>
    <property type="evidence" value="ECO:0007669"/>
    <property type="project" value="TreeGrafter"/>
</dbReference>
<keyword evidence="3" id="KW-0812">Transmembrane</keyword>
<keyword evidence="8" id="KW-0675">Receptor</keyword>
<keyword evidence="7" id="KW-1015">Disulfide bond</keyword>
<dbReference type="PROSITE" id="PS50835">
    <property type="entry name" value="IG_LIKE"/>
    <property type="match status" value="1"/>
</dbReference>
<dbReference type="AlphaFoldDB" id="I3K0J2"/>
<dbReference type="GeneTree" id="ENSGT01030000234764"/>
<dbReference type="GO" id="GO:0006955">
    <property type="term" value="P:immune response"/>
    <property type="evidence" value="ECO:0007669"/>
    <property type="project" value="TreeGrafter"/>
</dbReference>
<dbReference type="SMART" id="SM00406">
    <property type="entry name" value="IGv"/>
    <property type="match status" value="1"/>
</dbReference>
<feature type="chain" id="PRO_5025622670" description="Ig-like domain-containing protein" evidence="11">
    <location>
        <begin position="20"/>
        <end position="155"/>
    </location>
</feature>
<dbReference type="GO" id="GO:0042102">
    <property type="term" value="P:positive regulation of T cell proliferation"/>
    <property type="evidence" value="ECO:0007669"/>
    <property type="project" value="TreeGrafter"/>
</dbReference>
<evidence type="ECO:0000256" key="9">
    <source>
        <dbReference type="ARBA" id="ARBA00023180"/>
    </source>
</evidence>
<keyword evidence="9" id="KW-0325">Glycoprotein</keyword>
<dbReference type="Ensembl" id="ENSONIT00000014648.2">
    <property type="protein sequence ID" value="ENSONIP00000014637.2"/>
    <property type="gene ID" value="ENSONIG00000011625.2"/>
</dbReference>
<evidence type="ECO:0000256" key="5">
    <source>
        <dbReference type="ARBA" id="ARBA00022989"/>
    </source>
</evidence>
<dbReference type="SUPFAM" id="SSF48726">
    <property type="entry name" value="Immunoglobulin"/>
    <property type="match status" value="1"/>
</dbReference>
<reference evidence="14" key="1">
    <citation type="submission" date="2012-01" db="EMBL/GenBank/DDBJ databases">
        <title>The Genome Sequence of Oreochromis niloticus (Nile Tilapia).</title>
        <authorList>
            <consortium name="Broad Institute Genome Assembly Team"/>
            <consortium name="Broad Institute Sequencing Platform"/>
            <person name="Di Palma F."/>
            <person name="Johnson J."/>
            <person name="Lander E.S."/>
            <person name="Lindblad-Toh K."/>
        </authorList>
    </citation>
    <scope>NUCLEOTIDE SEQUENCE [LARGE SCALE GENOMIC DNA]</scope>
</reference>
<sequence length="155" mass="17479">GFSLFVFMFVSSVSQHALAVVVEVNKGEESVLLPCKFSGLIPEDDPIAMWTHGDLHPKSVHLRRKGGDDLREQNQHYSNRTSMSPDALYTGNFSLTLRKPQLTDSGNYTCSIGDGREERRLKEIQLQVKGQQQTQIPAVLIDQKSVLWRKVRGQI</sequence>
<dbReference type="InterPro" id="IPR007110">
    <property type="entry name" value="Ig-like_dom"/>
</dbReference>
<dbReference type="PANTHER" id="PTHR25466:SF14">
    <property type="entry name" value="BUTYROPHILIN SUBFAMILY 2 MEMBER A2-LIKE-RELATED"/>
    <property type="match status" value="1"/>
</dbReference>
<evidence type="ECO:0000256" key="4">
    <source>
        <dbReference type="ARBA" id="ARBA00022729"/>
    </source>
</evidence>
<keyword evidence="4 11" id="KW-0732">Signal</keyword>
<keyword evidence="10" id="KW-0393">Immunoglobulin domain</keyword>
<dbReference type="Gene3D" id="2.60.40.10">
    <property type="entry name" value="Immunoglobulins"/>
    <property type="match status" value="1"/>
</dbReference>
<keyword evidence="6" id="KW-0472">Membrane</keyword>
<dbReference type="InParanoid" id="I3K0J2"/>
<name>I3K0J2_ORENI</name>
<reference evidence="13" key="3">
    <citation type="submission" date="2025-09" db="UniProtKB">
        <authorList>
            <consortium name="Ensembl"/>
        </authorList>
    </citation>
    <scope>IDENTIFICATION</scope>
</reference>
<dbReference type="GO" id="GO:0007166">
    <property type="term" value="P:cell surface receptor signaling pathway"/>
    <property type="evidence" value="ECO:0007669"/>
    <property type="project" value="TreeGrafter"/>
</dbReference>
<organism evidence="13 14">
    <name type="scientific">Oreochromis niloticus</name>
    <name type="common">Nile tilapia</name>
    <name type="synonym">Tilapia nilotica</name>
    <dbReference type="NCBI Taxonomy" id="8128"/>
    <lineage>
        <taxon>Eukaryota</taxon>
        <taxon>Metazoa</taxon>
        <taxon>Chordata</taxon>
        <taxon>Craniata</taxon>
        <taxon>Vertebrata</taxon>
        <taxon>Euteleostomi</taxon>
        <taxon>Actinopterygii</taxon>
        <taxon>Neopterygii</taxon>
        <taxon>Teleostei</taxon>
        <taxon>Neoteleostei</taxon>
        <taxon>Acanthomorphata</taxon>
        <taxon>Ovalentaria</taxon>
        <taxon>Cichlomorphae</taxon>
        <taxon>Cichliformes</taxon>
        <taxon>Cichlidae</taxon>
        <taxon>African cichlids</taxon>
        <taxon>Pseudocrenilabrinae</taxon>
        <taxon>Oreochromini</taxon>
        <taxon>Oreochromis</taxon>
    </lineage>
</organism>
<protein>
    <recommendedName>
        <fullName evidence="12">Ig-like domain-containing protein</fullName>
    </recommendedName>
</protein>
<evidence type="ECO:0000259" key="12">
    <source>
        <dbReference type="PROSITE" id="PS50835"/>
    </source>
</evidence>
<evidence type="ECO:0000256" key="8">
    <source>
        <dbReference type="ARBA" id="ARBA00023170"/>
    </source>
</evidence>
<dbReference type="InterPro" id="IPR036179">
    <property type="entry name" value="Ig-like_dom_sf"/>
</dbReference>
<dbReference type="PANTHER" id="PTHR25466">
    <property type="entry name" value="T-LYMPHOCYTE ACTIVATION ANTIGEN"/>
    <property type="match status" value="1"/>
</dbReference>
<keyword evidence="14" id="KW-1185">Reference proteome</keyword>
<evidence type="ECO:0000256" key="3">
    <source>
        <dbReference type="ARBA" id="ARBA00022692"/>
    </source>
</evidence>
<evidence type="ECO:0000256" key="10">
    <source>
        <dbReference type="ARBA" id="ARBA00023319"/>
    </source>
</evidence>
<dbReference type="OMA" id="EQNQHYS"/>
<feature type="domain" description="Ig-like" evidence="12">
    <location>
        <begin position="11"/>
        <end position="122"/>
    </location>
</feature>
<evidence type="ECO:0000256" key="2">
    <source>
        <dbReference type="ARBA" id="ARBA00022475"/>
    </source>
</evidence>
<comment type="subcellular location">
    <subcellularLocation>
        <location evidence="1">Cell membrane</location>
        <topology evidence="1">Single-pass type I membrane protein</topology>
    </subcellularLocation>
</comment>
<dbReference type="GO" id="GO:0071222">
    <property type="term" value="P:cellular response to lipopolysaccharide"/>
    <property type="evidence" value="ECO:0007669"/>
    <property type="project" value="TreeGrafter"/>
</dbReference>
<evidence type="ECO:0000313" key="13">
    <source>
        <dbReference type="Ensembl" id="ENSONIP00000014637.2"/>
    </source>
</evidence>
<evidence type="ECO:0000256" key="1">
    <source>
        <dbReference type="ARBA" id="ARBA00004251"/>
    </source>
</evidence>
<reference evidence="13" key="2">
    <citation type="submission" date="2025-08" db="UniProtKB">
        <authorList>
            <consortium name="Ensembl"/>
        </authorList>
    </citation>
    <scope>IDENTIFICATION</scope>
</reference>
<keyword evidence="5" id="KW-1133">Transmembrane helix</keyword>
<dbReference type="InterPro" id="IPR013783">
    <property type="entry name" value="Ig-like_fold"/>
</dbReference>
<feature type="signal peptide" evidence="11">
    <location>
        <begin position="1"/>
        <end position="19"/>
    </location>
</feature>
<accession>I3K0J2</accession>
<evidence type="ECO:0000313" key="14">
    <source>
        <dbReference type="Proteomes" id="UP000005207"/>
    </source>
</evidence>
<dbReference type="GO" id="GO:0031295">
    <property type="term" value="P:T cell costimulation"/>
    <property type="evidence" value="ECO:0007669"/>
    <property type="project" value="TreeGrafter"/>
</dbReference>